<dbReference type="CDD" id="cd00464">
    <property type="entry name" value="SK"/>
    <property type="match status" value="1"/>
</dbReference>
<reference evidence="13" key="1">
    <citation type="submission" date="2018-11" db="EMBL/GenBank/DDBJ databases">
        <title>Complete genome sequence of Paenibacillus sp. ML311-T8.</title>
        <authorList>
            <person name="Nam Y.-D."/>
            <person name="Kang J."/>
            <person name="Chung W.-H."/>
            <person name="Park Y.S."/>
        </authorList>
    </citation>
    <scope>NUCLEOTIDE SEQUENCE [LARGE SCALE GENOMIC DNA]</scope>
    <source>
        <strain evidence="13">ML311-T8</strain>
    </source>
</reference>
<dbReference type="EMBL" id="CP034235">
    <property type="protein sequence ID" value="QGQ96988.1"/>
    <property type="molecule type" value="Genomic_DNA"/>
</dbReference>
<evidence type="ECO:0000313" key="13">
    <source>
        <dbReference type="Proteomes" id="UP000426246"/>
    </source>
</evidence>
<dbReference type="PANTHER" id="PTHR21087">
    <property type="entry name" value="SHIKIMATE KINASE"/>
    <property type="match status" value="1"/>
</dbReference>
<comment type="catalytic activity">
    <reaction evidence="10 11">
        <text>shikimate + ATP = 3-phosphoshikimate + ADP + H(+)</text>
        <dbReference type="Rhea" id="RHEA:13121"/>
        <dbReference type="ChEBI" id="CHEBI:15378"/>
        <dbReference type="ChEBI" id="CHEBI:30616"/>
        <dbReference type="ChEBI" id="CHEBI:36208"/>
        <dbReference type="ChEBI" id="CHEBI:145989"/>
        <dbReference type="ChEBI" id="CHEBI:456216"/>
        <dbReference type="EC" id="2.7.1.71"/>
    </reaction>
</comment>
<dbReference type="Gene3D" id="3.40.50.300">
    <property type="entry name" value="P-loop containing nucleotide triphosphate hydrolases"/>
    <property type="match status" value="1"/>
</dbReference>
<comment type="similarity">
    <text evidence="2 11">Belongs to the shikimate kinase family.</text>
</comment>
<organism evidence="12 13">
    <name type="scientific">Paenibacillus psychroresistens</name>
    <dbReference type="NCBI Taxonomy" id="1778678"/>
    <lineage>
        <taxon>Bacteria</taxon>
        <taxon>Bacillati</taxon>
        <taxon>Bacillota</taxon>
        <taxon>Bacilli</taxon>
        <taxon>Bacillales</taxon>
        <taxon>Paenibacillaceae</taxon>
        <taxon>Paenibacillus</taxon>
    </lineage>
</organism>
<feature type="binding site" evidence="11">
    <location>
        <position position="61"/>
    </location>
    <ligand>
        <name>substrate</name>
    </ligand>
</feature>
<accession>A0A6B8RNU7</accession>
<dbReference type="PRINTS" id="PR01100">
    <property type="entry name" value="SHIKIMTKNASE"/>
</dbReference>
<dbReference type="OrthoDB" id="9800332at2"/>
<dbReference type="PANTHER" id="PTHR21087:SF16">
    <property type="entry name" value="SHIKIMATE KINASE 1, CHLOROPLASTIC"/>
    <property type="match status" value="1"/>
</dbReference>
<dbReference type="GO" id="GO:0005829">
    <property type="term" value="C:cytosol"/>
    <property type="evidence" value="ECO:0007669"/>
    <property type="project" value="TreeGrafter"/>
</dbReference>
<keyword evidence="4 11" id="KW-0028">Amino-acid biosynthesis</keyword>
<dbReference type="HAMAP" id="MF_00109">
    <property type="entry name" value="Shikimate_kinase"/>
    <property type="match status" value="1"/>
</dbReference>
<evidence type="ECO:0000256" key="11">
    <source>
        <dbReference type="HAMAP-Rule" id="MF_00109"/>
    </source>
</evidence>
<comment type="function">
    <text evidence="11">Catalyzes the specific phosphorylation of the 3-hydroxyl group of shikimic acid using ATP as a cosubstrate.</text>
</comment>
<evidence type="ECO:0000256" key="4">
    <source>
        <dbReference type="ARBA" id="ARBA00022605"/>
    </source>
</evidence>
<evidence type="ECO:0000256" key="2">
    <source>
        <dbReference type="ARBA" id="ARBA00006997"/>
    </source>
</evidence>
<feature type="binding site" evidence="11">
    <location>
        <begin position="15"/>
        <end position="20"/>
    </location>
    <ligand>
        <name>ATP</name>
        <dbReference type="ChEBI" id="CHEBI:30616"/>
    </ligand>
</feature>
<evidence type="ECO:0000256" key="7">
    <source>
        <dbReference type="ARBA" id="ARBA00022777"/>
    </source>
</evidence>
<keyword evidence="13" id="KW-1185">Reference proteome</keyword>
<name>A0A6B8RNU7_9BACL</name>
<keyword evidence="11" id="KW-0479">Metal-binding</keyword>
<dbReference type="GO" id="GO:0005524">
    <property type="term" value="F:ATP binding"/>
    <property type="evidence" value="ECO:0007669"/>
    <property type="project" value="UniProtKB-UniRule"/>
</dbReference>
<comment type="cofactor">
    <cofactor evidence="11">
        <name>Mg(2+)</name>
        <dbReference type="ChEBI" id="CHEBI:18420"/>
    </cofactor>
    <text evidence="11">Binds 1 Mg(2+) ion per subunit.</text>
</comment>
<dbReference type="UniPathway" id="UPA00053">
    <property type="reaction ID" value="UER00088"/>
</dbReference>
<dbReference type="SUPFAM" id="SSF52540">
    <property type="entry name" value="P-loop containing nucleoside triphosphate hydrolases"/>
    <property type="match status" value="1"/>
</dbReference>
<dbReference type="Proteomes" id="UP000426246">
    <property type="component" value="Chromosome"/>
</dbReference>
<dbReference type="GO" id="GO:0008652">
    <property type="term" value="P:amino acid biosynthetic process"/>
    <property type="evidence" value="ECO:0007669"/>
    <property type="project" value="UniProtKB-KW"/>
</dbReference>
<feature type="binding site" evidence="11">
    <location>
        <position position="37"/>
    </location>
    <ligand>
        <name>substrate</name>
    </ligand>
</feature>
<dbReference type="GO" id="GO:0009423">
    <property type="term" value="P:chorismate biosynthetic process"/>
    <property type="evidence" value="ECO:0007669"/>
    <property type="project" value="UniProtKB-UniRule"/>
</dbReference>
<comment type="subcellular location">
    <subcellularLocation>
        <location evidence="11">Cytoplasm</location>
    </subcellularLocation>
</comment>
<dbReference type="AlphaFoldDB" id="A0A6B8RNU7"/>
<evidence type="ECO:0000256" key="10">
    <source>
        <dbReference type="ARBA" id="ARBA00048567"/>
    </source>
</evidence>
<evidence type="ECO:0000256" key="8">
    <source>
        <dbReference type="ARBA" id="ARBA00022840"/>
    </source>
</evidence>
<dbReference type="Pfam" id="PF01202">
    <property type="entry name" value="SKI"/>
    <property type="match status" value="1"/>
</dbReference>
<evidence type="ECO:0000256" key="9">
    <source>
        <dbReference type="ARBA" id="ARBA00023141"/>
    </source>
</evidence>
<dbReference type="InterPro" id="IPR027417">
    <property type="entry name" value="P-loop_NTPase"/>
</dbReference>
<evidence type="ECO:0000256" key="6">
    <source>
        <dbReference type="ARBA" id="ARBA00022741"/>
    </source>
</evidence>
<protein>
    <recommendedName>
        <fullName evidence="3 11">Shikimate kinase</fullName>
        <shortName evidence="11">SK</shortName>
        <ecNumber evidence="3 11">2.7.1.71</ecNumber>
    </recommendedName>
</protein>
<feature type="binding site" evidence="11">
    <location>
        <position position="121"/>
    </location>
    <ligand>
        <name>ATP</name>
        <dbReference type="ChEBI" id="CHEBI:30616"/>
    </ligand>
</feature>
<evidence type="ECO:0000256" key="5">
    <source>
        <dbReference type="ARBA" id="ARBA00022679"/>
    </source>
</evidence>
<comment type="subunit">
    <text evidence="11">Monomer.</text>
</comment>
<dbReference type="GO" id="GO:0004765">
    <property type="term" value="F:shikimate kinase activity"/>
    <property type="evidence" value="ECO:0007669"/>
    <property type="project" value="UniProtKB-UniRule"/>
</dbReference>
<comment type="caution">
    <text evidence="11">Lacks conserved residue(s) required for the propagation of feature annotation.</text>
</comment>
<dbReference type="InterPro" id="IPR000623">
    <property type="entry name" value="Shikimate_kinase/TSH1"/>
</dbReference>
<keyword evidence="5 11" id="KW-0808">Transferase</keyword>
<keyword evidence="7 11" id="KW-0418">Kinase</keyword>
<feature type="binding site" evidence="11">
    <location>
        <position position="83"/>
    </location>
    <ligand>
        <name>substrate</name>
    </ligand>
</feature>
<proteinExistence type="inferred from homology"/>
<keyword evidence="11" id="KW-0963">Cytoplasm</keyword>
<dbReference type="PROSITE" id="PS01128">
    <property type="entry name" value="SHIKIMATE_KINASE"/>
    <property type="match status" value="1"/>
</dbReference>
<dbReference type="KEGG" id="ppsc:EHS13_19900"/>
<comment type="pathway">
    <text evidence="1 11">Metabolic intermediate biosynthesis; chorismate biosynthesis; chorismate from D-erythrose 4-phosphate and phosphoenolpyruvate: step 5/7.</text>
</comment>
<sequence length="174" mass="19586">MSMQHNNIVLVGFMGTGKSTVGRFLAEKLSWELIDTDHYIEKQEEMSIAELFTKHGEVYFREIETRAIQSIMVKSNQVIATGGGAVLAEANRVCLKENGFVVALTASLETIIQRVGGDRNRPLLLGKAAEIVPQLLQKRKHAYDFADYTISTDRLRIEFIAQRLLVAYRKQTKG</sequence>
<evidence type="ECO:0000313" key="12">
    <source>
        <dbReference type="EMBL" id="QGQ96988.1"/>
    </source>
</evidence>
<feature type="binding site" evidence="11">
    <location>
        <position position="139"/>
    </location>
    <ligand>
        <name>substrate</name>
    </ligand>
</feature>
<keyword evidence="9 11" id="KW-0057">Aromatic amino acid biosynthesis</keyword>
<keyword evidence="11" id="KW-0460">Magnesium</keyword>
<dbReference type="GO" id="GO:0009073">
    <property type="term" value="P:aromatic amino acid family biosynthetic process"/>
    <property type="evidence" value="ECO:0007669"/>
    <property type="project" value="UniProtKB-KW"/>
</dbReference>
<gene>
    <name evidence="11" type="primary">aroK</name>
    <name evidence="12" type="ORF">EHS13_19900</name>
</gene>
<dbReference type="EC" id="2.7.1.71" evidence="3 11"/>
<evidence type="ECO:0000256" key="1">
    <source>
        <dbReference type="ARBA" id="ARBA00004842"/>
    </source>
</evidence>
<dbReference type="InterPro" id="IPR023000">
    <property type="entry name" value="Shikimate_kinase_CS"/>
</dbReference>
<feature type="binding site" evidence="11">
    <location>
        <position position="19"/>
    </location>
    <ligand>
        <name>Mg(2+)</name>
        <dbReference type="ChEBI" id="CHEBI:18420"/>
    </ligand>
</feature>
<dbReference type="InterPro" id="IPR031322">
    <property type="entry name" value="Shikimate/glucono_kinase"/>
</dbReference>
<dbReference type="GO" id="GO:0000287">
    <property type="term" value="F:magnesium ion binding"/>
    <property type="evidence" value="ECO:0007669"/>
    <property type="project" value="UniProtKB-UniRule"/>
</dbReference>
<keyword evidence="8 11" id="KW-0067">ATP-binding</keyword>
<evidence type="ECO:0000256" key="3">
    <source>
        <dbReference type="ARBA" id="ARBA00012154"/>
    </source>
</evidence>
<keyword evidence="6 11" id="KW-0547">Nucleotide-binding</keyword>